<evidence type="ECO:0000313" key="3">
    <source>
        <dbReference type="Proteomes" id="UP001164726"/>
    </source>
</evidence>
<sequence length="261" mass="29462">MQKIHRGHLRRKRPLPFRYVLLLTTVLFLLFSALGLWIVNIAIKPVLVAYAESRSVNIATYVMNKAVKEEIGEGLPLNEITVVKELDESTLYTIDTQKIIELSNNIANRVLNHINAMEEGDFSSSDHIILSDEEIEKVEVRRGEGIQFNVPLGRITDNVLLGSLGPEIPVRFHAIGDIDYDIETLWQEQAINSTWFEIRMKMKVGIQIVIPFMTKMTVIERTIPLATGTIKGDVPQFYSNGGGLTPSFTIPMDPEKDESNQ</sequence>
<dbReference type="RefSeq" id="WP_275420026.1">
    <property type="nucleotide sequence ID" value="NZ_CP106877.1"/>
</dbReference>
<reference evidence="2" key="1">
    <citation type="submission" date="2022-09" db="EMBL/GenBank/DDBJ databases">
        <title>Complete Genomes of Fervidibacillus albus and Fervidibacillus halotolerans isolated from tidal flat sediments.</title>
        <authorList>
            <person name="Kwon K.K."/>
            <person name="Yang S.-H."/>
            <person name="Park M.J."/>
            <person name="Oh H.-M."/>
        </authorList>
    </citation>
    <scope>NUCLEOTIDE SEQUENCE</scope>
    <source>
        <strain evidence="2">MEBiC13594</strain>
    </source>
</reference>
<gene>
    <name evidence="2" type="primary">yunB</name>
    <name evidence="2" type="ORF">OE105_09935</name>
</gene>
<dbReference type="PIRSF" id="PIRSF021383">
    <property type="entry name" value="YunB"/>
    <property type="match status" value="1"/>
</dbReference>
<evidence type="ECO:0000256" key="1">
    <source>
        <dbReference type="SAM" id="Phobius"/>
    </source>
</evidence>
<keyword evidence="3" id="KW-1185">Reference proteome</keyword>
<accession>A0A9E8LYH7</accession>
<dbReference type="Proteomes" id="UP001164726">
    <property type="component" value="Chromosome"/>
</dbReference>
<organism evidence="2 3">
    <name type="scientific">Fervidibacillus halotolerans</name>
    <dbReference type="NCBI Taxonomy" id="2980027"/>
    <lineage>
        <taxon>Bacteria</taxon>
        <taxon>Bacillati</taxon>
        <taxon>Bacillota</taxon>
        <taxon>Bacilli</taxon>
        <taxon>Bacillales</taxon>
        <taxon>Bacillaceae</taxon>
        <taxon>Fervidibacillus</taxon>
    </lineage>
</organism>
<dbReference type="EMBL" id="CP106877">
    <property type="protein sequence ID" value="WAA11901.1"/>
    <property type="molecule type" value="Genomic_DNA"/>
</dbReference>
<name>A0A9E8LYH7_9BACI</name>
<keyword evidence="1" id="KW-0812">Transmembrane</keyword>
<keyword evidence="1" id="KW-1133">Transmembrane helix</keyword>
<protein>
    <submittedName>
        <fullName evidence="2">Sporulation protein YunB</fullName>
    </submittedName>
</protein>
<evidence type="ECO:0000313" key="2">
    <source>
        <dbReference type="EMBL" id="WAA11901.1"/>
    </source>
</evidence>
<keyword evidence="1" id="KW-0472">Membrane</keyword>
<dbReference type="InterPro" id="IPR014197">
    <property type="entry name" value="Sporulation_prot_YunB"/>
</dbReference>
<dbReference type="AlphaFoldDB" id="A0A9E8LYH7"/>
<dbReference type="KEGG" id="fhl:OE105_09935"/>
<feature type="transmembrane region" description="Helical" evidence="1">
    <location>
        <begin position="20"/>
        <end position="39"/>
    </location>
</feature>
<proteinExistence type="predicted"/>
<dbReference type="NCBIfam" id="TIGR02832">
    <property type="entry name" value="spo_yunB"/>
    <property type="match status" value="1"/>
</dbReference>
<dbReference type="Pfam" id="PF09560">
    <property type="entry name" value="Spore_YunB"/>
    <property type="match status" value="1"/>
</dbReference>